<keyword evidence="3" id="KW-1185">Reference proteome</keyword>
<reference evidence="2" key="1">
    <citation type="submission" date="2023-05" db="EMBL/GenBank/DDBJ databases">
        <title>Genome and transcriptome analyses reveal genes involved in the formation of fine ridges on petal epidermal cells in Hibiscus trionum.</title>
        <authorList>
            <person name="Koshimizu S."/>
            <person name="Masuda S."/>
            <person name="Ishii T."/>
            <person name="Shirasu K."/>
            <person name="Hoshino A."/>
            <person name="Arita M."/>
        </authorList>
    </citation>
    <scope>NUCLEOTIDE SEQUENCE</scope>
    <source>
        <strain evidence="2">Hamamatsu line</strain>
    </source>
</reference>
<evidence type="ECO:0000313" key="3">
    <source>
        <dbReference type="Proteomes" id="UP001165190"/>
    </source>
</evidence>
<proteinExistence type="predicted"/>
<dbReference type="PANTHER" id="PTHR33710">
    <property type="entry name" value="BNAC02G09200D PROTEIN"/>
    <property type="match status" value="1"/>
</dbReference>
<dbReference type="Proteomes" id="UP001165190">
    <property type="component" value="Unassembled WGS sequence"/>
</dbReference>
<dbReference type="EMBL" id="BSYR01000069">
    <property type="protein sequence ID" value="GMJ14120.1"/>
    <property type="molecule type" value="Genomic_DNA"/>
</dbReference>
<dbReference type="InterPro" id="IPR036691">
    <property type="entry name" value="Endo/exonu/phosph_ase_sf"/>
</dbReference>
<evidence type="ECO:0000313" key="2">
    <source>
        <dbReference type="EMBL" id="GMJ14120.1"/>
    </source>
</evidence>
<accession>A0A9W7JGJ0</accession>
<organism evidence="2 3">
    <name type="scientific">Hibiscus trionum</name>
    <name type="common">Flower of an hour</name>
    <dbReference type="NCBI Taxonomy" id="183268"/>
    <lineage>
        <taxon>Eukaryota</taxon>
        <taxon>Viridiplantae</taxon>
        <taxon>Streptophyta</taxon>
        <taxon>Embryophyta</taxon>
        <taxon>Tracheophyta</taxon>
        <taxon>Spermatophyta</taxon>
        <taxon>Magnoliopsida</taxon>
        <taxon>eudicotyledons</taxon>
        <taxon>Gunneridae</taxon>
        <taxon>Pentapetalae</taxon>
        <taxon>rosids</taxon>
        <taxon>malvids</taxon>
        <taxon>Malvales</taxon>
        <taxon>Malvaceae</taxon>
        <taxon>Malvoideae</taxon>
        <taxon>Hibiscus</taxon>
    </lineage>
</organism>
<protein>
    <recommendedName>
        <fullName evidence="1">Endonuclease/exonuclease/phosphatase domain-containing protein</fullName>
    </recommendedName>
</protein>
<gene>
    <name evidence="2" type="ORF">HRI_005081200</name>
</gene>
<dbReference type="GO" id="GO:0003824">
    <property type="term" value="F:catalytic activity"/>
    <property type="evidence" value="ECO:0007669"/>
    <property type="project" value="InterPro"/>
</dbReference>
<dbReference type="OrthoDB" id="1425980at2759"/>
<dbReference type="PANTHER" id="PTHR33710:SF64">
    <property type="entry name" value="ENDONUCLEASE_EXONUCLEASE_PHOSPHATASE DOMAIN-CONTAINING PROTEIN"/>
    <property type="match status" value="1"/>
</dbReference>
<dbReference type="SUPFAM" id="SSF56219">
    <property type="entry name" value="DNase I-like"/>
    <property type="match status" value="1"/>
</dbReference>
<comment type="caution">
    <text evidence="2">The sequence shown here is derived from an EMBL/GenBank/DDBJ whole genome shotgun (WGS) entry which is preliminary data.</text>
</comment>
<dbReference type="Pfam" id="PF03372">
    <property type="entry name" value="Exo_endo_phos"/>
    <property type="match status" value="1"/>
</dbReference>
<name>A0A9W7JGJ0_HIBTR</name>
<evidence type="ECO:0000259" key="1">
    <source>
        <dbReference type="Pfam" id="PF03372"/>
    </source>
</evidence>
<sequence length="430" mass="49521">MEEVSLRDVRSIWNLGNFDFVFSPATGSAGGLLCIWDTDFFQIGEKFAVHRFIAITGVIKNSGFHCGLVNVYGPSTDSDKPNFLSKLLEFLKSKDILWCLGGDFNLFLDQEEKLGLSMNVHLIDVFRDFIFEAELMDLSLVGGKFTWCNNRDPPTFVRLDRFLISTEFNLAFPGLLQKVLPKSFSDHNVVLLISEQSNWGPKPFKCFNYWLEMEDFEAMVLKTFKDQRKNSTAYGIESILRGTKKAVKTWSGTFLKNKGRNSADIAKEIDSIEAQLQQGITNPGSYESLRKLRSQLWAAYRKEESEWLQKSRLRWFSEGDRNTRFFHLTATERRRVNQIKFLKRGGEEISDPLVVKKMVKYHFSNSYNTTTALEVEDLNLDFCKLSVEQAFILEDRFREEEVWAVLFSSDSNRAPGPDGFNMGFFQKKLG</sequence>
<feature type="domain" description="Endonuclease/exonuclease/phosphatase" evidence="1">
    <location>
        <begin position="3"/>
        <end position="187"/>
    </location>
</feature>
<dbReference type="InterPro" id="IPR005135">
    <property type="entry name" value="Endo/exonuclease/phosphatase"/>
</dbReference>
<dbReference type="AlphaFoldDB" id="A0A9W7JGJ0"/>
<dbReference type="Gene3D" id="3.60.10.10">
    <property type="entry name" value="Endonuclease/exonuclease/phosphatase"/>
    <property type="match status" value="1"/>
</dbReference>